<evidence type="ECO:0000256" key="3">
    <source>
        <dbReference type="ARBA" id="ARBA00021234"/>
    </source>
</evidence>
<dbReference type="SMART" id="SM00320">
    <property type="entry name" value="WD40"/>
    <property type="match status" value="3"/>
</dbReference>
<evidence type="ECO:0000256" key="2">
    <source>
        <dbReference type="ARBA" id="ARBA00005434"/>
    </source>
</evidence>
<keyword evidence="7" id="KW-0472">Membrane</keyword>
<evidence type="ECO:0000256" key="7">
    <source>
        <dbReference type="SAM" id="Phobius"/>
    </source>
</evidence>
<accession>A0A3Q3VIE5</accession>
<comment type="function">
    <text evidence="1 6">Specifically binds 5-hydroxymethylcytosine (5hmC), suggesting that it acts as a specific reader of 5hmC.</text>
</comment>
<dbReference type="AlphaFoldDB" id="A0A3Q3VIE5"/>
<keyword evidence="7" id="KW-1133">Transmembrane helix</keyword>
<dbReference type="Proteomes" id="UP000261620">
    <property type="component" value="Unplaced"/>
</dbReference>
<dbReference type="InterPro" id="IPR001680">
    <property type="entry name" value="WD40_rpt"/>
</dbReference>
<evidence type="ECO:0000313" key="8">
    <source>
        <dbReference type="Ensembl" id="ENSMMOP00000000291.1"/>
    </source>
</evidence>
<dbReference type="SUPFAM" id="SSF50978">
    <property type="entry name" value="WD40 repeat-like"/>
    <property type="match status" value="1"/>
</dbReference>
<reference evidence="8" key="1">
    <citation type="submission" date="2025-08" db="UniProtKB">
        <authorList>
            <consortium name="Ensembl"/>
        </authorList>
    </citation>
    <scope>IDENTIFICATION</scope>
</reference>
<proteinExistence type="inferred from homology"/>
<dbReference type="PANTHER" id="PTHR14773">
    <property type="entry name" value="WD REPEAT-CONTAINING PROTEIN 76"/>
    <property type="match status" value="1"/>
</dbReference>
<dbReference type="OMA" id="INDEGKC"/>
<comment type="similarity">
    <text evidence="2 6">Belongs to the WD repeat DDB2/WDR76 family.</text>
</comment>
<sequence>LPPSARGWRHFPGCVEAGHRKRVVKRHLNSRAIIGLSPLSSQVGHGELSEYELKRLETIRQNQAFLSSINLFQVLLALFSIFQGTNRFRTGMRLTEDRVAKVTKNRIYCAAFHPCSSSLLMAAGDTSGKLGLWKLGAEWGEDGVLLFEPHSRAVACMAFSRAHPTQLLSLSFDGSLRCMDVEKAVFEDVYDIDDGLKTFDFMSHDCSTLVVGNTFGEVAIVDRRTPGNSHESLHSLDPKTLRCVNVHPLQRQYFVVAESKYVVLLIFIELKDFFIFFKIRLSFVVVSVCFDLCLKVGEHLRQQIHDMHTGRWLTKLSAVWDPKREDCFVVGSMLRPRRVQVFHENGQLKHTFMEQENFRTVLSVTAFHPTRNALLGGNSSGRLHVFSD</sequence>
<dbReference type="GO" id="GO:0003677">
    <property type="term" value="F:DNA binding"/>
    <property type="evidence" value="ECO:0007669"/>
    <property type="project" value="TreeGrafter"/>
</dbReference>
<keyword evidence="9" id="KW-1185">Reference proteome</keyword>
<evidence type="ECO:0000256" key="1">
    <source>
        <dbReference type="ARBA" id="ARBA00002530"/>
    </source>
</evidence>
<dbReference type="GO" id="GO:0005634">
    <property type="term" value="C:nucleus"/>
    <property type="evidence" value="ECO:0007669"/>
    <property type="project" value="TreeGrafter"/>
</dbReference>
<dbReference type="Gene3D" id="2.130.10.10">
    <property type="entry name" value="YVTN repeat-like/Quinoprotein amine dehydrogenase"/>
    <property type="match status" value="2"/>
</dbReference>
<reference evidence="8" key="2">
    <citation type="submission" date="2025-09" db="UniProtKB">
        <authorList>
            <consortium name="Ensembl"/>
        </authorList>
    </citation>
    <scope>IDENTIFICATION</scope>
</reference>
<dbReference type="InterPro" id="IPR036322">
    <property type="entry name" value="WD40_repeat_dom_sf"/>
</dbReference>
<dbReference type="InterPro" id="IPR050853">
    <property type="entry name" value="WD_repeat_DNA-damage-binding"/>
</dbReference>
<dbReference type="PANTHER" id="PTHR14773:SF0">
    <property type="entry name" value="WD REPEAT-CONTAINING PROTEIN 76"/>
    <property type="match status" value="1"/>
</dbReference>
<dbReference type="Ensembl" id="ENSMMOT00000000295.1">
    <property type="protein sequence ID" value="ENSMMOP00000000291.1"/>
    <property type="gene ID" value="ENSMMOG00000000234.1"/>
</dbReference>
<name>A0A3Q3VIE5_MOLML</name>
<protein>
    <recommendedName>
        <fullName evidence="3 6">WD repeat-containing protein 76</fullName>
    </recommendedName>
</protein>
<keyword evidence="4 6" id="KW-0853">WD repeat</keyword>
<evidence type="ECO:0000256" key="5">
    <source>
        <dbReference type="ARBA" id="ARBA00022737"/>
    </source>
</evidence>
<evidence type="ECO:0000256" key="4">
    <source>
        <dbReference type="ARBA" id="ARBA00022574"/>
    </source>
</evidence>
<evidence type="ECO:0000256" key="6">
    <source>
        <dbReference type="RuleBase" id="RU365004"/>
    </source>
</evidence>
<organism evidence="8 9">
    <name type="scientific">Mola mola</name>
    <name type="common">Ocean sunfish</name>
    <name type="synonym">Tetraodon mola</name>
    <dbReference type="NCBI Taxonomy" id="94237"/>
    <lineage>
        <taxon>Eukaryota</taxon>
        <taxon>Metazoa</taxon>
        <taxon>Chordata</taxon>
        <taxon>Craniata</taxon>
        <taxon>Vertebrata</taxon>
        <taxon>Euteleostomi</taxon>
        <taxon>Actinopterygii</taxon>
        <taxon>Neopterygii</taxon>
        <taxon>Teleostei</taxon>
        <taxon>Neoteleostei</taxon>
        <taxon>Acanthomorphata</taxon>
        <taxon>Eupercaria</taxon>
        <taxon>Tetraodontiformes</taxon>
        <taxon>Molidae</taxon>
        <taxon>Mola</taxon>
    </lineage>
</organism>
<comment type="subunit">
    <text evidence="6">Interacts with CUL4A and/or CUL4B.</text>
</comment>
<dbReference type="STRING" id="94237.ENSMMOP00000000291"/>
<keyword evidence="5" id="KW-0677">Repeat</keyword>
<keyword evidence="7" id="KW-0812">Transmembrane</keyword>
<dbReference type="GO" id="GO:2000001">
    <property type="term" value="P:regulation of DNA damage checkpoint"/>
    <property type="evidence" value="ECO:0007669"/>
    <property type="project" value="TreeGrafter"/>
</dbReference>
<evidence type="ECO:0000313" key="9">
    <source>
        <dbReference type="Proteomes" id="UP000261620"/>
    </source>
</evidence>
<dbReference type="InterPro" id="IPR015943">
    <property type="entry name" value="WD40/YVTN_repeat-like_dom_sf"/>
</dbReference>
<feature type="transmembrane region" description="Helical" evidence="7">
    <location>
        <begin position="64"/>
        <end position="82"/>
    </location>
</feature>